<dbReference type="Proteomes" id="UP001497680">
    <property type="component" value="Unassembled WGS sequence"/>
</dbReference>
<name>A0ACC0CUH7_9PEZI</name>
<reference evidence="1 2" key="1">
    <citation type="journal article" date="2022" name="New Phytol.">
        <title>Ecological generalism drives hyperdiversity of secondary metabolite gene clusters in xylarialean endophytes.</title>
        <authorList>
            <person name="Franco M.E.E."/>
            <person name="Wisecaver J.H."/>
            <person name="Arnold A.E."/>
            <person name="Ju Y.M."/>
            <person name="Slot J.C."/>
            <person name="Ahrendt S."/>
            <person name="Moore L.P."/>
            <person name="Eastman K.E."/>
            <person name="Scott K."/>
            <person name="Konkel Z."/>
            <person name="Mondo S.J."/>
            <person name="Kuo A."/>
            <person name="Hayes R.D."/>
            <person name="Haridas S."/>
            <person name="Andreopoulos B."/>
            <person name="Riley R."/>
            <person name="LaButti K."/>
            <person name="Pangilinan J."/>
            <person name="Lipzen A."/>
            <person name="Amirebrahimi M."/>
            <person name="Yan J."/>
            <person name="Adam C."/>
            <person name="Keymanesh K."/>
            <person name="Ng V."/>
            <person name="Louie K."/>
            <person name="Northen T."/>
            <person name="Drula E."/>
            <person name="Henrissat B."/>
            <person name="Hsieh H.M."/>
            <person name="Youens-Clark K."/>
            <person name="Lutzoni F."/>
            <person name="Miadlikowska J."/>
            <person name="Eastwood D.C."/>
            <person name="Hamelin R.C."/>
            <person name="Grigoriev I.V."/>
            <person name="U'Ren J.M."/>
        </authorList>
    </citation>
    <scope>NUCLEOTIDE SEQUENCE [LARGE SCALE GENOMIC DNA]</scope>
    <source>
        <strain evidence="1 2">ER1909</strain>
    </source>
</reference>
<accession>A0ACC0CUH7</accession>
<evidence type="ECO:0000313" key="2">
    <source>
        <dbReference type="Proteomes" id="UP001497680"/>
    </source>
</evidence>
<proteinExistence type="predicted"/>
<evidence type="ECO:0000313" key="1">
    <source>
        <dbReference type="EMBL" id="KAI6083991.1"/>
    </source>
</evidence>
<keyword evidence="2" id="KW-1185">Reference proteome</keyword>
<dbReference type="EMBL" id="MU394344">
    <property type="protein sequence ID" value="KAI6083991.1"/>
    <property type="molecule type" value="Genomic_DNA"/>
</dbReference>
<comment type="caution">
    <text evidence="1">The sequence shown here is derived from an EMBL/GenBank/DDBJ whole genome shotgun (WGS) entry which is preliminary data.</text>
</comment>
<sequence>MATFSFREAVEAIKGGLGPETQPTLITVLYKQLQKELEQNRKAHHGLALEAVQFRLSCDIWDRVFGNKVKIPWPNVIFGITKSMSPNDERERINNQALEDAVQEAEGGNWELALDIIGLNTVAGELEMLKTARSCLDSKDNISFVVGPTRSGKSTQLPYFIAKKAGRPVICVQPDGNVARRHAEYLTEDKMTSVGICDDSEEIPPGFKLKDDITYMSYKWVYRLVMAAQNQEWRDSYEEAKREEMVCAIVLDEVHASTVSQELGYLAVKEALRGVLQFPPGWSHDMKVILTTAYPLADPFKGRFQLSKEQIDRQTLSISVDKEQVPVSHIEAVFIDDNNNGWQRSDRSYHHIAKNIVESILDQNPEANVLVMTFGDACAGSEIISQMTPVSGARVFDLSVCKVQAVNSRGSGGSVIVATPDYASRVPVEGITDVVCPYARVVYTYDELLCKNVLTNAVLNRWEVYFVKNHLDPKCKHGRIHCVFPRSAKREIRQQECSYPRFMRGDCIEYWLGVARLIGVDGAQGPENQHRYIPQSPAFVRARQQLFEGLGLLKEHSGTTSLAEDNRAQITFSLMDRAGLDCRAAVFLGDLAANVQKSSLSSENKDIVLLVGALLTIFDRDPVLRKRSEKDPYRVEDLKLGDSLRLVNGVMSEAWINAGFWMTNLLKFYSEGFTLHRPTSKKNWIVDYKMFAGAKDKLERLAKQLEVGARSLWMIEVTSYILRRTREWKNIGEGPILMFETSPFLSYVKAYRYNLMWFEAASVLEKPDEVYGKDISTMQNVLLDLRYTAIDPIDEAKRAQSERVDGFYACASRYVYKDGKVMAQNITVIPPEMLQMLLPLNKNLRTLLRLR</sequence>
<organism evidence="1 2">
    <name type="scientific">Hypoxylon rubiginosum</name>
    <dbReference type="NCBI Taxonomy" id="110542"/>
    <lineage>
        <taxon>Eukaryota</taxon>
        <taxon>Fungi</taxon>
        <taxon>Dikarya</taxon>
        <taxon>Ascomycota</taxon>
        <taxon>Pezizomycotina</taxon>
        <taxon>Sordariomycetes</taxon>
        <taxon>Xylariomycetidae</taxon>
        <taxon>Xylariales</taxon>
        <taxon>Hypoxylaceae</taxon>
        <taxon>Hypoxylon</taxon>
    </lineage>
</organism>
<protein>
    <submittedName>
        <fullName evidence="1">Uncharacterized protein</fullName>
    </submittedName>
</protein>
<gene>
    <name evidence="1" type="ORF">F4821DRAFT_280497</name>
</gene>